<organism evidence="6 7">
    <name type="scientific">Falsiroseomonas bella</name>
    <dbReference type="NCBI Taxonomy" id="2184016"/>
    <lineage>
        <taxon>Bacteria</taxon>
        <taxon>Pseudomonadati</taxon>
        <taxon>Pseudomonadota</taxon>
        <taxon>Alphaproteobacteria</taxon>
        <taxon>Acetobacterales</taxon>
        <taxon>Roseomonadaceae</taxon>
        <taxon>Falsiroseomonas</taxon>
    </lineage>
</organism>
<dbReference type="OrthoDB" id="5506246at2"/>
<sequence>MPPGPPHEEKHFTQNATVRDLVIGTADGLTVPFALAAALSGAVAANPLIVTAGLAEIAAGCVAMGLGGYLAARTDAEHYAAERRREEEESRIYPDREKWEVAAILHRYGVRGEVLRQAVEAIASDRKKWVDFMMRFELELTEPDPNRAAKSAATIGGAYVVGGLIPLAPYMIFSTTGPALVVSSLMTGAALLGFGWLKARATGLPPVRGALQTLAIGGTAALVAYLVASLFGH</sequence>
<feature type="transmembrane region" description="Helical" evidence="5">
    <location>
        <begin position="48"/>
        <end position="72"/>
    </location>
</feature>
<dbReference type="EMBL" id="QGNA01000002">
    <property type="protein sequence ID" value="PWS37728.1"/>
    <property type="molecule type" value="Genomic_DNA"/>
</dbReference>
<dbReference type="GO" id="GO:0030026">
    <property type="term" value="P:intracellular manganese ion homeostasis"/>
    <property type="evidence" value="ECO:0007669"/>
    <property type="project" value="InterPro"/>
</dbReference>
<evidence type="ECO:0000256" key="2">
    <source>
        <dbReference type="ARBA" id="ARBA00022692"/>
    </source>
</evidence>
<feature type="transmembrane region" description="Helical" evidence="5">
    <location>
        <begin position="21"/>
        <end position="42"/>
    </location>
</feature>
<comment type="caution">
    <text evidence="6">The sequence shown here is derived from an EMBL/GenBank/DDBJ whole genome shotgun (WGS) entry which is preliminary data.</text>
</comment>
<dbReference type="AlphaFoldDB" id="A0A317FJA7"/>
<feature type="transmembrane region" description="Helical" evidence="5">
    <location>
        <begin position="152"/>
        <end position="173"/>
    </location>
</feature>
<keyword evidence="7" id="KW-1185">Reference proteome</keyword>
<feature type="transmembrane region" description="Helical" evidence="5">
    <location>
        <begin position="179"/>
        <end position="197"/>
    </location>
</feature>
<protein>
    <submittedName>
        <fullName evidence="6">Iron transporter</fullName>
    </submittedName>
</protein>
<dbReference type="GO" id="GO:0005384">
    <property type="term" value="F:manganese ion transmembrane transporter activity"/>
    <property type="evidence" value="ECO:0007669"/>
    <property type="project" value="InterPro"/>
</dbReference>
<comment type="subcellular location">
    <subcellularLocation>
        <location evidence="1">Endomembrane system</location>
        <topology evidence="1">Multi-pass membrane protein</topology>
    </subcellularLocation>
</comment>
<keyword evidence="3 5" id="KW-1133">Transmembrane helix</keyword>
<feature type="transmembrane region" description="Helical" evidence="5">
    <location>
        <begin position="209"/>
        <end position="231"/>
    </location>
</feature>
<dbReference type="Pfam" id="PF01988">
    <property type="entry name" value="VIT1"/>
    <property type="match status" value="1"/>
</dbReference>
<dbReference type="GO" id="GO:0012505">
    <property type="term" value="C:endomembrane system"/>
    <property type="evidence" value="ECO:0007669"/>
    <property type="project" value="UniProtKB-SubCell"/>
</dbReference>
<name>A0A317FJA7_9PROT</name>
<evidence type="ECO:0000313" key="6">
    <source>
        <dbReference type="EMBL" id="PWS37728.1"/>
    </source>
</evidence>
<proteinExistence type="predicted"/>
<evidence type="ECO:0000256" key="3">
    <source>
        <dbReference type="ARBA" id="ARBA00022989"/>
    </source>
</evidence>
<dbReference type="InterPro" id="IPR008217">
    <property type="entry name" value="Ccc1_fam"/>
</dbReference>
<gene>
    <name evidence="6" type="ORF">DFH01_11565</name>
</gene>
<evidence type="ECO:0000256" key="1">
    <source>
        <dbReference type="ARBA" id="ARBA00004127"/>
    </source>
</evidence>
<evidence type="ECO:0000313" key="7">
    <source>
        <dbReference type="Proteomes" id="UP000245765"/>
    </source>
</evidence>
<evidence type="ECO:0000256" key="4">
    <source>
        <dbReference type="ARBA" id="ARBA00023136"/>
    </source>
</evidence>
<keyword evidence="2 5" id="KW-0812">Transmembrane</keyword>
<dbReference type="PANTHER" id="PTHR31851">
    <property type="entry name" value="FE(2+)/MN(2+) TRANSPORTER PCL1"/>
    <property type="match status" value="1"/>
</dbReference>
<dbReference type="Proteomes" id="UP000245765">
    <property type="component" value="Unassembled WGS sequence"/>
</dbReference>
<accession>A0A317FJA7</accession>
<reference evidence="7" key="1">
    <citation type="submission" date="2018-05" db="EMBL/GenBank/DDBJ databases">
        <authorList>
            <person name="Du Z."/>
            <person name="Wang X."/>
        </authorList>
    </citation>
    <scope>NUCLEOTIDE SEQUENCE [LARGE SCALE GENOMIC DNA]</scope>
    <source>
        <strain evidence="7">CQN31</strain>
    </source>
</reference>
<keyword evidence="4 5" id="KW-0472">Membrane</keyword>
<evidence type="ECO:0000256" key="5">
    <source>
        <dbReference type="SAM" id="Phobius"/>
    </source>
</evidence>